<organism evidence="1">
    <name type="scientific">Anguilla anguilla</name>
    <name type="common">European freshwater eel</name>
    <name type="synonym">Muraena anguilla</name>
    <dbReference type="NCBI Taxonomy" id="7936"/>
    <lineage>
        <taxon>Eukaryota</taxon>
        <taxon>Metazoa</taxon>
        <taxon>Chordata</taxon>
        <taxon>Craniata</taxon>
        <taxon>Vertebrata</taxon>
        <taxon>Euteleostomi</taxon>
        <taxon>Actinopterygii</taxon>
        <taxon>Neopterygii</taxon>
        <taxon>Teleostei</taxon>
        <taxon>Anguilliformes</taxon>
        <taxon>Anguillidae</taxon>
        <taxon>Anguilla</taxon>
    </lineage>
</organism>
<name>A0A0E9QEQ4_ANGAN</name>
<reference evidence="1" key="2">
    <citation type="journal article" date="2015" name="Fish Shellfish Immunol.">
        <title>Early steps in the European eel (Anguilla anguilla)-Vibrio vulnificus interaction in the gills: Role of the RtxA13 toxin.</title>
        <authorList>
            <person name="Callol A."/>
            <person name="Pajuelo D."/>
            <person name="Ebbesson L."/>
            <person name="Teles M."/>
            <person name="MacKenzie S."/>
            <person name="Amaro C."/>
        </authorList>
    </citation>
    <scope>NUCLEOTIDE SEQUENCE</scope>
</reference>
<proteinExistence type="predicted"/>
<evidence type="ECO:0000313" key="1">
    <source>
        <dbReference type="EMBL" id="JAH14997.1"/>
    </source>
</evidence>
<accession>A0A0E9QEQ4</accession>
<sequence>MYTAEYCLKQLVLQTHGVSSPVPWSLCYTVTPGQLIHRKCSSPHIPFVTVVFCP</sequence>
<protein>
    <submittedName>
        <fullName evidence="1">Uncharacterized protein</fullName>
    </submittedName>
</protein>
<reference evidence="1" key="1">
    <citation type="submission" date="2014-11" db="EMBL/GenBank/DDBJ databases">
        <authorList>
            <person name="Amaro Gonzalez C."/>
        </authorList>
    </citation>
    <scope>NUCLEOTIDE SEQUENCE</scope>
</reference>
<dbReference type="EMBL" id="GBXM01093580">
    <property type="protein sequence ID" value="JAH14997.1"/>
    <property type="molecule type" value="Transcribed_RNA"/>
</dbReference>
<dbReference type="AlphaFoldDB" id="A0A0E9QEQ4"/>